<dbReference type="Gene3D" id="1.10.520.10">
    <property type="match status" value="1"/>
</dbReference>
<protein>
    <recommendedName>
        <fullName evidence="13">Plant heme peroxidase family profile domain-containing protein</fullName>
    </recommendedName>
</protein>
<evidence type="ECO:0000256" key="8">
    <source>
        <dbReference type="ARBA" id="ARBA00023004"/>
    </source>
</evidence>
<evidence type="ECO:0000256" key="11">
    <source>
        <dbReference type="RuleBase" id="RU004241"/>
    </source>
</evidence>
<dbReference type="AlphaFoldDB" id="A0A453DJR4"/>
<feature type="binding site" evidence="10">
    <location>
        <position position="39"/>
    </location>
    <ligand>
        <name>Ca(2+)</name>
        <dbReference type="ChEBI" id="CHEBI:29108"/>
        <label>1</label>
    </ligand>
</feature>
<keyword evidence="7" id="KW-0560">Oxidoreductase</keyword>
<keyword evidence="4" id="KW-0349">Heme</keyword>
<evidence type="ECO:0000256" key="5">
    <source>
        <dbReference type="ARBA" id="ARBA00022723"/>
    </source>
</evidence>
<reference evidence="14" key="3">
    <citation type="journal article" date="2017" name="Nature">
        <title>Genome sequence of the progenitor of the wheat D genome Aegilops tauschii.</title>
        <authorList>
            <person name="Luo M.C."/>
            <person name="Gu Y.Q."/>
            <person name="Puiu D."/>
            <person name="Wang H."/>
            <person name="Twardziok S.O."/>
            <person name="Deal K.R."/>
            <person name="Huo N."/>
            <person name="Zhu T."/>
            <person name="Wang L."/>
            <person name="Wang Y."/>
            <person name="McGuire P.E."/>
            <person name="Liu S."/>
            <person name="Long H."/>
            <person name="Ramasamy R.K."/>
            <person name="Rodriguez J.C."/>
            <person name="Van S.L."/>
            <person name="Yuan L."/>
            <person name="Wang Z."/>
            <person name="Xia Z."/>
            <person name="Xiao L."/>
            <person name="Anderson O.D."/>
            <person name="Ouyang S."/>
            <person name="Liang Y."/>
            <person name="Zimin A.V."/>
            <person name="Pertea G."/>
            <person name="Qi P."/>
            <person name="Bennetzen J.L."/>
            <person name="Dai X."/>
            <person name="Dawson M.W."/>
            <person name="Muller H.G."/>
            <person name="Kugler K."/>
            <person name="Rivarola-Duarte L."/>
            <person name="Spannagl M."/>
            <person name="Mayer K.F.X."/>
            <person name="Lu F.H."/>
            <person name="Bevan M.W."/>
            <person name="Leroy P."/>
            <person name="Li P."/>
            <person name="You F.M."/>
            <person name="Sun Q."/>
            <person name="Liu Z."/>
            <person name="Lyons E."/>
            <person name="Wicker T."/>
            <person name="Salzberg S.L."/>
            <person name="Devos K.M."/>
            <person name="Dvorak J."/>
        </authorList>
    </citation>
    <scope>NUCLEOTIDE SEQUENCE [LARGE SCALE GENOMIC DNA]</scope>
    <source>
        <strain evidence="14">cv. AL8/78</strain>
    </source>
</reference>
<evidence type="ECO:0000256" key="7">
    <source>
        <dbReference type="ARBA" id="ARBA00023002"/>
    </source>
</evidence>
<evidence type="ECO:0000259" key="13">
    <source>
        <dbReference type="PROSITE" id="PS50873"/>
    </source>
</evidence>
<proteinExistence type="inferred from homology"/>
<dbReference type="InterPro" id="IPR002016">
    <property type="entry name" value="Haem_peroxidase"/>
</dbReference>
<evidence type="ECO:0000256" key="10">
    <source>
        <dbReference type="PIRSR" id="PIRSR600823-3"/>
    </source>
</evidence>
<evidence type="ECO:0000256" key="6">
    <source>
        <dbReference type="ARBA" id="ARBA00022837"/>
    </source>
</evidence>
<evidence type="ECO:0000256" key="3">
    <source>
        <dbReference type="ARBA" id="ARBA00022559"/>
    </source>
</evidence>
<reference evidence="14" key="4">
    <citation type="submission" date="2019-03" db="UniProtKB">
        <authorList>
            <consortium name="EnsemblPlants"/>
        </authorList>
    </citation>
    <scope>IDENTIFICATION</scope>
</reference>
<comment type="cofactor">
    <cofactor evidence="10">
        <name>Ca(2+)</name>
        <dbReference type="ChEBI" id="CHEBI:29108"/>
    </cofactor>
    <text evidence="10">Binds 2 calcium ions per subunit.</text>
</comment>
<keyword evidence="12" id="KW-0732">Signal</keyword>
<keyword evidence="6 10" id="KW-0106">Calcium</keyword>
<dbReference type="GO" id="GO:0046872">
    <property type="term" value="F:metal ion binding"/>
    <property type="evidence" value="ECO:0007669"/>
    <property type="project" value="UniProtKB-KW"/>
</dbReference>
<dbReference type="GO" id="GO:0042744">
    <property type="term" value="P:hydrogen peroxide catabolic process"/>
    <property type="evidence" value="ECO:0007669"/>
    <property type="project" value="UniProtKB-KW"/>
</dbReference>
<dbReference type="EnsemblPlants" id="AET2Gv21275600.6">
    <property type="protein sequence ID" value="AET2Gv21275600.6"/>
    <property type="gene ID" value="AET2Gv21275600"/>
</dbReference>
<reference evidence="14" key="5">
    <citation type="journal article" date="2021" name="G3 (Bethesda)">
        <title>Aegilops tauschii genome assembly Aet v5.0 features greater sequence contiguity and improved annotation.</title>
        <authorList>
            <person name="Wang L."/>
            <person name="Zhu T."/>
            <person name="Rodriguez J.C."/>
            <person name="Deal K.R."/>
            <person name="Dubcovsky J."/>
            <person name="McGuire P.E."/>
            <person name="Lux T."/>
            <person name="Spannagl M."/>
            <person name="Mayer K.F.X."/>
            <person name="Baldrich P."/>
            <person name="Meyers B.C."/>
            <person name="Huo N."/>
            <person name="Gu Y.Q."/>
            <person name="Zhou H."/>
            <person name="Devos K.M."/>
            <person name="Bennetzen J.L."/>
            <person name="Unver T."/>
            <person name="Budak H."/>
            <person name="Gulick P.J."/>
            <person name="Galiba G."/>
            <person name="Kalapos B."/>
            <person name="Nelson D.R."/>
            <person name="Li P."/>
            <person name="You F.M."/>
            <person name="Luo M.C."/>
            <person name="Dvorak J."/>
        </authorList>
    </citation>
    <scope>NUCLEOTIDE SEQUENCE [LARGE SCALE GENOMIC DNA]</scope>
    <source>
        <strain evidence="14">cv. AL8/78</strain>
    </source>
</reference>
<evidence type="ECO:0000256" key="1">
    <source>
        <dbReference type="ARBA" id="ARBA00000189"/>
    </source>
</evidence>
<feature type="domain" description="Plant heme peroxidase family profile" evidence="13">
    <location>
        <begin position="23"/>
        <end position="100"/>
    </location>
</feature>
<dbReference type="GO" id="GO:0020037">
    <property type="term" value="F:heme binding"/>
    <property type="evidence" value="ECO:0007669"/>
    <property type="project" value="InterPro"/>
</dbReference>
<keyword evidence="8" id="KW-0408">Iron</keyword>
<keyword evidence="15" id="KW-1185">Reference proteome</keyword>
<comment type="cofactor">
    <cofactor evidence="2">
        <name>heme b</name>
        <dbReference type="ChEBI" id="CHEBI:60344"/>
    </cofactor>
</comment>
<feature type="signal peptide" evidence="12">
    <location>
        <begin position="1"/>
        <end position="29"/>
    </location>
</feature>
<dbReference type="Pfam" id="PF00141">
    <property type="entry name" value="peroxidase"/>
    <property type="match status" value="1"/>
</dbReference>
<feature type="binding site" evidence="10">
    <location>
        <position position="28"/>
    </location>
    <ligand>
        <name>Ca(2+)</name>
        <dbReference type="ChEBI" id="CHEBI:29108"/>
        <label>1</label>
    </ligand>
</feature>
<feature type="binding site" evidence="10">
    <location>
        <position position="26"/>
    </location>
    <ligand>
        <name>Ca(2+)</name>
        <dbReference type="ChEBI" id="CHEBI:29108"/>
        <label>1</label>
    </ligand>
</feature>
<keyword evidence="3" id="KW-0575">Peroxidase</keyword>
<reference evidence="15" key="1">
    <citation type="journal article" date="2014" name="Science">
        <title>Ancient hybridizations among the ancestral genomes of bread wheat.</title>
        <authorList>
            <consortium name="International Wheat Genome Sequencing Consortium,"/>
            <person name="Marcussen T."/>
            <person name="Sandve S.R."/>
            <person name="Heier L."/>
            <person name="Spannagl M."/>
            <person name="Pfeifer M."/>
            <person name="Jakobsen K.S."/>
            <person name="Wulff B.B."/>
            <person name="Steuernagel B."/>
            <person name="Mayer K.F."/>
            <person name="Olsen O.A."/>
        </authorList>
    </citation>
    <scope>NUCLEOTIDE SEQUENCE [LARGE SCALE GENOMIC DNA]</scope>
    <source>
        <strain evidence="15">cv. AL8/78</strain>
    </source>
</reference>
<dbReference type="GO" id="GO:0006979">
    <property type="term" value="P:response to oxidative stress"/>
    <property type="evidence" value="ECO:0007669"/>
    <property type="project" value="InterPro"/>
</dbReference>
<feature type="binding site" evidence="10">
    <location>
        <position position="30"/>
    </location>
    <ligand>
        <name>Ca(2+)</name>
        <dbReference type="ChEBI" id="CHEBI:29108"/>
        <label>1</label>
    </ligand>
</feature>
<comment type="similarity">
    <text evidence="11">Belongs to the peroxidase family.</text>
</comment>
<organism evidence="14 15">
    <name type="scientific">Aegilops tauschii subsp. strangulata</name>
    <name type="common">Goatgrass</name>
    <dbReference type="NCBI Taxonomy" id="200361"/>
    <lineage>
        <taxon>Eukaryota</taxon>
        <taxon>Viridiplantae</taxon>
        <taxon>Streptophyta</taxon>
        <taxon>Embryophyta</taxon>
        <taxon>Tracheophyta</taxon>
        <taxon>Spermatophyta</taxon>
        <taxon>Magnoliopsida</taxon>
        <taxon>Liliopsida</taxon>
        <taxon>Poales</taxon>
        <taxon>Poaceae</taxon>
        <taxon>BOP clade</taxon>
        <taxon>Pooideae</taxon>
        <taxon>Triticodae</taxon>
        <taxon>Triticeae</taxon>
        <taxon>Triticinae</taxon>
        <taxon>Aegilops</taxon>
    </lineage>
</organism>
<dbReference type="GO" id="GO:0140825">
    <property type="term" value="F:lactoperoxidase activity"/>
    <property type="evidence" value="ECO:0007669"/>
    <property type="project" value="UniProtKB-EC"/>
</dbReference>
<dbReference type="Proteomes" id="UP000015105">
    <property type="component" value="Chromosome 2D"/>
</dbReference>
<evidence type="ECO:0000256" key="4">
    <source>
        <dbReference type="ARBA" id="ARBA00022617"/>
    </source>
</evidence>
<evidence type="ECO:0000256" key="2">
    <source>
        <dbReference type="ARBA" id="ARBA00001970"/>
    </source>
</evidence>
<evidence type="ECO:0000313" key="15">
    <source>
        <dbReference type="Proteomes" id="UP000015105"/>
    </source>
</evidence>
<comment type="catalytic activity">
    <reaction evidence="1">
        <text>2 a phenolic donor + H2O2 = 2 a phenolic radical donor + 2 H2O</text>
        <dbReference type="Rhea" id="RHEA:56136"/>
        <dbReference type="ChEBI" id="CHEBI:15377"/>
        <dbReference type="ChEBI" id="CHEBI:16240"/>
        <dbReference type="ChEBI" id="CHEBI:139520"/>
        <dbReference type="ChEBI" id="CHEBI:139521"/>
        <dbReference type="EC" id="1.11.1.7"/>
    </reaction>
</comment>
<dbReference type="SUPFAM" id="SSF48113">
    <property type="entry name" value="Heme-dependent peroxidases"/>
    <property type="match status" value="1"/>
</dbReference>
<sequence>MYDTCYYPPKRKYDACYLLYLLLLQGCDASVLLTGNNSEQGMGPNLTLRPVALNLIESIRAAVHRACGRTVSCADLTVLATRDSLVLGWRTPLRRGSGPT</sequence>
<dbReference type="InterPro" id="IPR010255">
    <property type="entry name" value="Haem_peroxidase_sf"/>
</dbReference>
<dbReference type="PANTHER" id="PTHR31235">
    <property type="entry name" value="PEROXIDASE 25-RELATED"/>
    <property type="match status" value="1"/>
</dbReference>
<keyword evidence="9" id="KW-0376">Hydrogen peroxide</keyword>
<dbReference type="Gramene" id="AET2Gv21275600.6">
    <property type="protein sequence ID" value="AET2Gv21275600.6"/>
    <property type="gene ID" value="AET2Gv21275600"/>
</dbReference>
<evidence type="ECO:0000313" key="14">
    <source>
        <dbReference type="EnsemblPlants" id="AET2Gv21275600.6"/>
    </source>
</evidence>
<dbReference type="PROSITE" id="PS50873">
    <property type="entry name" value="PEROXIDASE_4"/>
    <property type="match status" value="1"/>
</dbReference>
<keyword evidence="5 10" id="KW-0479">Metal-binding</keyword>
<evidence type="ECO:0000256" key="9">
    <source>
        <dbReference type="ARBA" id="ARBA00023324"/>
    </source>
</evidence>
<reference evidence="15" key="2">
    <citation type="journal article" date="2017" name="Nat. Plants">
        <title>The Aegilops tauschii genome reveals multiple impacts of transposons.</title>
        <authorList>
            <person name="Zhao G."/>
            <person name="Zou C."/>
            <person name="Li K."/>
            <person name="Wang K."/>
            <person name="Li T."/>
            <person name="Gao L."/>
            <person name="Zhang X."/>
            <person name="Wang H."/>
            <person name="Yang Z."/>
            <person name="Liu X."/>
            <person name="Jiang W."/>
            <person name="Mao L."/>
            <person name="Kong X."/>
            <person name="Jiao Y."/>
            <person name="Jia J."/>
        </authorList>
    </citation>
    <scope>NUCLEOTIDE SEQUENCE [LARGE SCALE GENOMIC DNA]</scope>
    <source>
        <strain evidence="15">cv. AL8/78</strain>
    </source>
</reference>
<accession>A0A453DJR4</accession>
<evidence type="ECO:0000256" key="12">
    <source>
        <dbReference type="SAM" id="SignalP"/>
    </source>
</evidence>
<dbReference type="InterPro" id="IPR000823">
    <property type="entry name" value="Peroxidase_pln"/>
</dbReference>
<name>A0A453DJR4_AEGTS</name>
<feature type="chain" id="PRO_5019517214" description="Plant heme peroxidase family profile domain-containing protein" evidence="12">
    <location>
        <begin position="30"/>
        <end position="100"/>
    </location>
</feature>